<evidence type="ECO:0000256" key="5">
    <source>
        <dbReference type="ARBA" id="ARBA00022723"/>
    </source>
</evidence>
<keyword evidence="11" id="KW-1185">Reference proteome</keyword>
<dbReference type="PANTHER" id="PTHR43598:SF1">
    <property type="entry name" value="FORMATE DEHYDROGENASE-O MAJOR SUBUNIT"/>
    <property type="match status" value="1"/>
</dbReference>
<evidence type="ECO:0000256" key="8">
    <source>
        <dbReference type="ARBA" id="ARBA00023014"/>
    </source>
</evidence>
<dbReference type="GO" id="GO:0030313">
    <property type="term" value="C:cell envelope"/>
    <property type="evidence" value="ECO:0007669"/>
    <property type="project" value="UniProtKB-SubCell"/>
</dbReference>
<name>A0A1I1L7V8_9ACTN</name>
<evidence type="ECO:0000256" key="7">
    <source>
        <dbReference type="ARBA" id="ARBA00023004"/>
    </source>
</evidence>
<dbReference type="GO" id="GO:0009061">
    <property type="term" value="P:anaerobic respiration"/>
    <property type="evidence" value="ECO:0007669"/>
    <property type="project" value="TreeGrafter"/>
</dbReference>
<dbReference type="SMART" id="SM00926">
    <property type="entry name" value="Molybdop_Fe4S4"/>
    <property type="match status" value="1"/>
</dbReference>
<dbReference type="PROSITE" id="PS51669">
    <property type="entry name" value="4FE4S_MOW_BIS_MGD"/>
    <property type="match status" value="1"/>
</dbReference>
<dbReference type="Proteomes" id="UP000198832">
    <property type="component" value="Unassembled WGS sequence"/>
</dbReference>
<evidence type="ECO:0000313" key="10">
    <source>
        <dbReference type="EMBL" id="SFC66493.1"/>
    </source>
</evidence>
<evidence type="ECO:0000259" key="9">
    <source>
        <dbReference type="PROSITE" id="PS51669"/>
    </source>
</evidence>
<dbReference type="PANTHER" id="PTHR43598">
    <property type="entry name" value="TUNGSTEN-CONTAINING FORMYLMETHANOFURAN DEHYDROGENASE 2 SUBUNIT B"/>
    <property type="match status" value="1"/>
</dbReference>
<accession>A0A1I1L7V8</accession>
<comment type="subcellular location">
    <subcellularLocation>
        <location evidence="2">Cell envelope</location>
    </subcellularLocation>
</comment>
<keyword evidence="4" id="KW-0004">4Fe-4S</keyword>
<keyword evidence="8" id="KW-0411">Iron-sulfur</keyword>
<gene>
    <name evidence="10" type="ORF">SAMN04487968_10989</name>
</gene>
<sequence length="240" mass="26911">MAEADRNRTCLTRMPGHNGFEDRARHQTRYASATHLRRLIGSLCFRRPCRGYIAEVNAFLGWPAIRQATGRDRLGRGAAAMSKRSETLEPRTVKADKVVDSVCPYCAVGCAQKVFVKDGKVAQIEGNPASPISRGRLCPKGSASKQLVTSPSRVTKVRYRRPYATEWEDLDLDTAVDMIADRVIKTRKQFWEWEADGNRTRRTMGIASLGGATLDNEENYLMKKLYTAMGAIQIENQARI</sequence>
<dbReference type="Gene3D" id="3.40.50.740">
    <property type="match status" value="1"/>
</dbReference>
<dbReference type="AlphaFoldDB" id="A0A1I1L7V8"/>
<feature type="domain" description="4Fe-4S Mo/W bis-MGD-type" evidence="9">
    <location>
        <begin position="96"/>
        <end position="152"/>
    </location>
</feature>
<evidence type="ECO:0000256" key="2">
    <source>
        <dbReference type="ARBA" id="ARBA00004196"/>
    </source>
</evidence>
<proteinExistence type="inferred from homology"/>
<evidence type="ECO:0000256" key="6">
    <source>
        <dbReference type="ARBA" id="ARBA00023002"/>
    </source>
</evidence>
<dbReference type="SUPFAM" id="SSF53706">
    <property type="entry name" value="Formate dehydrogenase/DMSO reductase, domains 1-3"/>
    <property type="match status" value="1"/>
</dbReference>
<dbReference type="GO" id="GO:0030151">
    <property type="term" value="F:molybdenum ion binding"/>
    <property type="evidence" value="ECO:0007669"/>
    <property type="project" value="TreeGrafter"/>
</dbReference>
<reference evidence="10 11" key="1">
    <citation type="submission" date="2016-10" db="EMBL/GenBank/DDBJ databases">
        <authorList>
            <person name="de Groot N.N."/>
        </authorList>
    </citation>
    <scope>NUCLEOTIDE SEQUENCE [LARGE SCALE GENOMIC DNA]</scope>
    <source>
        <strain evidence="10 11">CGMCC 1.7056</strain>
    </source>
</reference>
<comment type="similarity">
    <text evidence="3">Belongs to the prokaryotic molybdopterin-containing oxidoreductase family.</text>
</comment>
<dbReference type="Pfam" id="PF04879">
    <property type="entry name" value="Molybdop_Fe4S4"/>
    <property type="match status" value="1"/>
</dbReference>
<dbReference type="EMBL" id="FOLB01000009">
    <property type="protein sequence ID" value="SFC66493.1"/>
    <property type="molecule type" value="Genomic_DNA"/>
</dbReference>
<dbReference type="GO" id="GO:0009055">
    <property type="term" value="F:electron transfer activity"/>
    <property type="evidence" value="ECO:0007669"/>
    <property type="project" value="TreeGrafter"/>
</dbReference>
<dbReference type="GO" id="GO:0051539">
    <property type="term" value="F:4 iron, 4 sulfur cluster binding"/>
    <property type="evidence" value="ECO:0007669"/>
    <property type="project" value="UniProtKB-KW"/>
</dbReference>
<evidence type="ECO:0000256" key="4">
    <source>
        <dbReference type="ARBA" id="ARBA00022485"/>
    </source>
</evidence>
<protein>
    <submittedName>
        <fullName evidence="10">Formate dehydrogenase major subunit</fullName>
    </submittedName>
</protein>
<keyword evidence="5" id="KW-0479">Metal-binding</keyword>
<dbReference type="InterPro" id="IPR006963">
    <property type="entry name" value="Mopterin_OxRdtase_4Fe-4S_dom"/>
</dbReference>
<evidence type="ECO:0000313" key="11">
    <source>
        <dbReference type="Proteomes" id="UP000198832"/>
    </source>
</evidence>
<evidence type="ECO:0000256" key="3">
    <source>
        <dbReference type="ARBA" id="ARBA00010312"/>
    </source>
</evidence>
<dbReference type="Gene3D" id="2.20.25.90">
    <property type="entry name" value="ADC-like domains"/>
    <property type="match status" value="1"/>
</dbReference>
<dbReference type="GO" id="GO:0016491">
    <property type="term" value="F:oxidoreductase activity"/>
    <property type="evidence" value="ECO:0007669"/>
    <property type="project" value="UniProtKB-KW"/>
</dbReference>
<keyword evidence="6" id="KW-0560">Oxidoreductase</keyword>
<comment type="cofactor">
    <cofactor evidence="1">
        <name>[4Fe-4S] cluster</name>
        <dbReference type="ChEBI" id="CHEBI:49883"/>
    </cofactor>
</comment>
<keyword evidence="7" id="KW-0408">Iron</keyword>
<organism evidence="10 11">
    <name type="scientific">Nocardioides terrae</name>
    <dbReference type="NCBI Taxonomy" id="574651"/>
    <lineage>
        <taxon>Bacteria</taxon>
        <taxon>Bacillati</taxon>
        <taxon>Actinomycetota</taxon>
        <taxon>Actinomycetes</taxon>
        <taxon>Propionibacteriales</taxon>
        <taxon>Nocardioidaceae</taxon>
        <taxon>Nocardioides</taxon>
    </lineage>
</organism>
<dbReference type="STRING" id="574651.SAMN04487968_10989"/>
<evidence type="ECO:0000256" key="1">
    <source>
        <dbReference type="ARBA" id="ARBA00001966"/>
    </source>
</evidence>